<accession>A0AAD4CSW7</accession>
<feature type="compositionally biased region" description="Low complexity" evidence="5">
    <location>
        <begin position="115"/>
        <end position="133"/>
    </location>
</feature>
<proteinExistence type="predicted"/>
<dbReference type="EMBL" id="VCAU01000015">
    <property type="protein sequence ID" value="KAF9891877.1"/>
    <property type="molecule type" value="Genomic_DNA"/>
</dbReference>
<dbReference type="CDD" id="cd15489">
    <property type="entry name" value="PHD_SF"/>
    <property type="match status" value="1"/>
</dbReference>
<name>A0AAD4CSW7_ASPNN</name>
<comment type="caution">
    <text evidence="7">The sequence shown here is derived from an EMBL/GenBank/DDBJ whole genome shotgun (WGS) entry which is preliminary data.</text>
</comment>
<evidence type="ECO:0000256" key="5">
    <source>
        <dbReference type="SAM" id="MobiDB-lite"/>
    </source>
</evidence>
<evidence type="ECO:0000256" key="4">
    <source>
        <dbReference type="PROSITE-ProRule" id="PRU00146"/>
    </source>
</evidence>
<keyword evidence="3" id="KW-0862">Zinc</keyword>
<reference evidence="7" key="2">
    <citation type="submission" date="2020-02" db="EMBL/GenBank/DDBJ databases">
        <authorList>
            <person name="Gilchrist C.L.M."/>
            <person name="Chooi Y.-H."/>
        </authorList>
    </citation>
    <scope>NUCLEOTIDE SEQUENCE</scope>
    <source>
        <strain evidence="7">MST-FP2251</strain>
    </source>
</reference>
<dbReference type="Gene3D" id="3.30.40.10">
    <property type="entry name" value="Zinc/RING finger domain, C3HC4 (zinc finger)"/>
    <property type="match status" value="1"/>
</dbReference>
<dbReference type="Pfam" id="PF00628">
    <property type="entry name" value="PHD"/>
    <property type="match status" value="1"/>
</dbReference>
<keyword evidence="2 4" id="KW-0863">Zinc-finger</keyword>
<evidence type="ECO:0000256" key="2">
    <source>
        <dbReference type="ARBA" id="ARBA00022771"/>
    </source>
</evidence>
<evidence type="ECO:0000256" key="1">
    <source>
        <dbReference type="ARBA" id="ARBA00022723"/>
    </source>
</evidence>
<dbReference type="InterPro" id="IPR019787">
    <property type="entry name" value="Znf_PHD-finger"/>
</dbReference>
<keyword evidence="1" id="KW-0479">Metal-binding</keyword>
<dbReference type="InterPro" id="IPR013083">
    <property type="entry name" value="Znf_RING/FYVE/PHD"/>
</dbReference>
<feature type="domain" description="PHD-type" evidence="6">
    <location>
        <begin position="54"/>
        <end position="102"/>
    </location>
</feature>
<dbReference type="InterPro" id="IPR019786">
    <property type="entry name" value="Zinc_finger_PHD-type_CS"/>
</dbReference>
<evidence type="ECO:0000256" key="3">
    <source>
        <dbReference type="ARBA" id="ARBA00022833"/>
    </source>
</evidence>
<evidence type="ECO:0000313" key="8">
    <source>
        <dbReference type="Proteomes" id="UP001194746"/>
    </source>
</evidence>
<feature type="compositionally biased region" description="Pro residues" evidence="5">
    <location>
        <begin position="1"/>
        <end position="21"/>
    </location>
</feature>
<dbReference type="InterPro" id="IPR001965">
    <property type="entry name" value="Znf_PHD"/>
</dbReference>
<protein>
    <recommendedName>
        <fullName evidence="6">PHD-type domain-containing protein</fullName>
    </recommendedName>
</protein>
<dbReference type="Proteomes" id="UP001194746">
    <property type="component" value="Unassembled WGS sequence"/>
</dbReference>
<gene>
    <name evidence="7" type="ORF">FE257_002839</name>
</gene>
<feature type="region of interest" description="Disordered" evidence="5">
    <location>
        <begin position="107"/>
        <end position="169"/>
    </location>
</feature>
<evidence type="ECO:0000313" key="7">
    <source>
        <dbReference type="EMBL" id="KAF9891877.1"/>
    </source>
</evidence>
<feature type="region of interest" description="Disordered" evidence="5">
    <location>
        <begin position="1"/>
        <end position="33"/>
    </location>
</feature>
<dbReference type="SUPFAM" id="SSF57903">
    <property type="entry name" value="FYVE/PHD zinc finger"/>
    <property type="match status" value="1"/>
</dbReference>
<dbReference type="AlphaFoldDB" id="A0AAD4CSW7"/>
<organism evidence="7 8">
    <name type="scientific">Aspergillus nanangensis</name>
    <dbReference type="NCBI Taxonomy" id="2582783"/>
    <lineage>
        <taxon>Eukaryota</taxon>
        <taxon>Fungi</taxon>
        <taxon>Dikarya</taxon>
        <taxon>Ascomycota</taxon>
        <taxon>Pezizomycotina</taxon>
        <taxon>Eurotiomycetes</taxon>
        <taxon>Eurotiomycetidae</taxon>
        <taxon>Eurotiales</taxon>
        <taxon>Aspergillaceae</taxon>
        <taxon>Aspergillus</taxon>
        <taxon>Aspergillus subgen. Circumdati</taxon>
    </lineage>
</organism>
<dbReference type="SMART" id="SM00249">
    <property type="entry name" value="PHD"/>
    <property type="match status" value="1"/>
</dbReference>
<reference evidence="7" key="1">
    <citation type="journal article" date="2019" name="Beilstein J. Org. Chem.">
        <title>Nanangenines: drimane sesquiterpenoids as the dominant metabolite cohort of a novel Australian fungus, Aspergillus nanangensis.</title>
        <authorList>
            <person name="Lacey H.J."/>
            <person name="Gilchrist C.L.M."/>
            <person name="Crombie A."/>
            <person name="Kalaitzis J.A."/>
            <person name="Vuong D."/>
            <person name="Rutledge P.J."/>
            <person name="Turner P."/>
            <person name="Pitt J.I."/>
            <person name="Lacey E."/>
            <person name="Chooi Y.H."/>
            <person name="Piggott A.M."/>
        </authorList>
    </citation>
    <scope>NUCLEOTIDE SEQUENCE</scope>
    <source>
        <strain evidence="7">MST-FP2251</strain>
    </source>
</reference>
<evidence type="ECO:0000259" key="6">
    <source>
        <dbReference type="PROSITE" id="PS50016"/>
    </source>
</evidence>
<dbReference type="PROSITE" id="PS50016">
    <property type="entry name" value="ZF_PHD_2"/>
    <property type="match status" value="1"/>
</dbReference>
<sequence length="283" mass="30940">MLRGFPPPATRSRRPPQPPISQPLSPSPYGQRNISEAEKSRIYDEWIGAGKPHNLVCSLCRHPDNLMPCESCCRAYHAACLSLGEDSNPLNGQFYCPSCKRNQWDQSPPQFGGVTPSSTGSSTSPAAGMGSPANAGSPYIRPHSQPGSAGWPAQIPIARQPPQPQSSNVDVWSSQYDVLSRARDFLFEYGHFPPTQEFRLEFLLKLGSMIAQVESHQTIQQVIHDLQEENASLRSSNGNLRAMLGPNVSAQLPMAHPGPSLPLPNHSGDPSEKSWDRIVTDLI</sequence>
<dbReference type="InterPro" id="IPR011011">
    <property type="entry name" value="Znf_FYVE_PHD"/>
</dbReference>
<feature type="region of interest" description="Disordered" evidence="5">
    <location>
        <begin position="253"/>
        <end position="275"/>
    </location>
</feature>
<keyword evidence="8" id="KW-1185">Reference proteome</keyword>
<dbReference type="PROSITE" id="PS01359">
    <property type="entry name" value="ZF_PHD_1"/>
    <property type="match status" value="1"/>
</dbReference>
<dbReference type="GO" id="GO:0008270">
    <property type="term" value="F:zinc ion binding"/>
    <property type="evidence" value="ECO:0007669"/>
    <property type="project" value="UniProtKB-KW"/>
</dbReference>